<comment type="caution">
    <text evidence="1">Lacks conserved residue(s) required for the propagation of feature annotation.</text>
</comment>
<evidence type="ECO:0000313" key="5">
    <source>
        <dbReference type="Proteomes" id="UP000278807"/>
    </source>
</evidence>
<evidence type="ECO:0000313" key="6">
    <source>
        <dbReference type="WBParaSite" id="HNAJ_0000171001-mRNA-1"/>
    </source>
</evidence>
<reference evidence="6" key="1">
    <citation type="submission" date="2017-02" db="UniProtKB">
        <authorList>
            <consortium name="WormBaseParasite"/>
        </authorList>
    </citation>
    <scope>IDENTIFICATION</scope>
</reference>
<feature type="disulfide bond" evidence="1">
    <location>
        <begin position="306"/>
        <end position="315"/>
    </location>
</feature>
<proteinExistence type="predicted"/>
<evidence type="ECO:0000256" key="1">
    <source>
        <dbReference type="PROSITE-ProRule" id="PRU00076"/>
    </source>
</evidence>
<feature type="disulfide bond" evidence="1">
    <location>
        <begin position="412"/>
        <end position="421"/>
    </location>
</feature>
<dbReference type="STRING" id="102285.A0A0R3T3V5"/>
<dbReference type="SMART" id="SM00181">
    <property type="entry name" value="EGF"/>
    <property type="match status" value="3"/>
</dbReference>
<dbReference type="EMBL" id="UZAE01000703">
    <property type="protein sequence ID" value="VDN97568.1"/>
    <property type="molecule type" value="Genomic_DNA"/>
</dbReference>
<dbReference type="WBParaSite" id="HNAJ_0000171001-mRNA-1">
    <property type="protein sequence ID" value="HNAJ_0000171001-mRNA-1"/>
    <property type="gene ID" value="HNAJ_0000171001"/>
</dbReference>
<reference evidence="4 5" key="2">
    <citation type="submission" date="2018-11" db="EMBL/GenBank/DDBJ databases">
        <authorList>
            <consortium name="Pathogen Informatics"/>
        </authorList>
    </citation>
    <scope>NUCLEOTIDE SEQUENCE [LARGE SCALE GENOMIC DNA]</scope>
</reference>
<dbReference type="Gene3D" id="2.10.50.10">
    <property type="entry name" value="Tumor Necrosis Factor Receptor, subunit A, domain 2"/>
    <property type="match status" value="1"/>
</dbReference>
<feature type="domain" description="EGF-like" evidence="3">
    <location>
        <begin position="385"/>
        <end position="422"/>
    </location>
</feature>
<protein>
    <submittedName>
        <fullName evidence="6">EGF-like domain-containing protein</fullName>
    </submittedName>
</protein>
<keyword evidence="2" id="KW-0472">Membrane</keyword>
<dbReference type="InterPro" id="IPR000884">
    <property type="entry name" value="TSP1_rpt"/>
</dbReference>
<name>A0A0R3T3V5_RODNA</name>
<dbReference type="InterPro" id="IPR036383">
    <property type="entry name" value="TSP1_rpt_sf"/>
</dbReference>
<keyword evidence="1" id="KW-1015">Disulfide bond</keyword>
<dbReference type="Gene3D" id="2.10.25.10">
    <property type="entry name" value="Laminin"/>
    <property type="match status" value="1"/>
</dbReference>
<dbReference type="Proteomes" id="UP000278807">
    <property type="component" value="Unassembled WGS sequence"/>
</dbReference>
<sequence length="557" mass="62515">MKDPRFTRFRYGFPAGIYASSIIPTTIWFHHWDVHPDGTLRVLNFGTLLPISINWFHIVSSCDEIHFPRCSWAHFVNFVQPLQFDYDLLEASGATPGISQEDMVPYMADGCWPIKSVEQASLIYIYVACTAYWNTPGFDRQLCPTGSSSDLQITMPPPPERKLSQINGTLDNDQLASIAWPYSDSPSSCHPCASGFYAETLGQSFCLPCPHYHYTPIYESKVGSGGEWIDLACPRVGRDAIILQDFFMEAYVPLGSERNLFLLKGFYWDSNAFSCVSENRCEKLCHHNNTATCLHDPKTLSLTCVCRLGYMGHDCSDLLDACLIGSQEYDPADDFSSKPILPAGKEACGSTNKCIPRLGTTTYICQCSEGFKMDRNLPYDNCAAKKDPCSNKICVEGWCISSQDRKQSICECEDGFGGEQCDEQLGGWTTWSSWSSCEPFCGDQRLRRRIRVCASEREEDCMGPLEQVESCPDAEPCPAALSMEDLEWQDFAEWFCLLLIISLAYILALFCLLTIIAVIIPSTISMDSIVKKSLEERFATPRVPLKRPECVHHCGDH</sequence>
<dbReference type="InterPro" id="IPR011641">
    <property type="entry name" value="Tyr-kin_ephrin_A/B_rcpt-like"/>
</dbReference>
<gene>
    <name evidence="4" type="ORF">HNAJ_LOCUS1709</name>
</gene>
<accession>A0A0R3T3V5</accession>
<feature type="domain" description="EGF-like" evidence="3">
    <location>
        <begin position="277"/>
        <end position="316"/>
    </location>
</feature>
<evidence type="ECO:0000259" key="3">
    <source>
        <dbReference type="PROSITE" id="PS50026"/>
    </source>
</evidence>
<dbReference type="Pfam" id="PF07699">
    <property type="entry name" value="Ephrin_rec_like"/>
    <property type="match status" value="1"/>
</dbReference>
<dbReference type="InterPro" id="IPR000742">
    <property type="entry name" value="EGF"/>
</dbReference>
<dbReference type="AlphaFoldDB" id="A0A0R3T3V5"/>
<organism evidence="6">
    <name type="scientific">Rodentolepis nana</name>
    <name type="common">Dwarf tapeworm</name>
    <name type="synonym">Hymenolepis nana</name>
    <dbReference type="NCBI Taxonomy" id="102285"/>
    <lineage>
        <taxon>Eukaryota</taxon>
        <taxon>Metazoa</taxon>
        <taxon>Spiralia</taxon>
        <taxon>Lophotrochozoa</taxon>
        <taxon>Platyhelminthes</taxon>
        <taxon>Cestoda</taxon>
        <taxon>Eucestoda</taxon>
        <taxon>Cyclophyllidea</taxon>
        <taxon>Hymenolepididae</taxon>
        <taxon>Rodentolepis</taxon>
    </lineage>
</organism>
<keyword evidence="2" id="KW-0812">Transmembrane</keyword>
<dbReference type="Pfam" id="PF00090">
    <property type="entry name" value="TSP_1"/>
    <property type="match status" value="1"/>
</dbReference>
<keyword evidence="5" id="KW-1185">Reference proteome</keyword>
<evidence type="ECO:0000256" key="2">
    <source>
        <dbReference type="SAM" id="Phobius"/>
    </source>
</evidence>
<evidence type="ECO:0000313" key="4">
    <source>
        <dbReference type="EMBL" id="VDN97568.1"/>
    </source>
</evidence>
<dbReference type="SUPFAM" id="SSF57196">
    <property type="entry name" value="EGF/Laminin"/>
    <property type="match status" value="1"/>
</dbReference>
<dbReference type="SUPFAM" id="SSF82895">
    <property type="entry name" value="TSP-1 type 1 repeat"/>
    <property type="match status" value="1"/>
</dbReference>
<keyword evidence="2" id="KW-1133">Transmembrane helix</keyword>
<feature type="transmembrane region" description="Helical" evidence="2">
    <location>
        <begin position="491"/>
        <end position="524"/>
    </location>
</feature>
<dbReference type="PROSITE" id="PS50092">
    <property type="entry name" value="TSP1"/>
    <property type="match status" value="1"/>
</dbReference>
<dbReference type="Gene3D" id="2.20.100.10">
    <property type="entry name" value="Thrombospondin type-1 (TSP1) repeat"/>
    <property type="match status" value="1"/>
</dbReference>
<dbReference type="PROSITE" id="PS50026">
    <property type="entry name" value="EGF_3"/>
    <property type="match status" value="2"/>
</dbReference>
<dbReference type="PROSITE" id="PS00022">
    <property type="entry name" value="EGF_1"/>
    <property type="match status" value="2"/>
</dbReference>
<feature type="disulfide bond" evidence="1">
    <location>
        <begin position="389"/>
        <end position="399"/>
    </location>
</feature>
<dbReference type="PROSITE" id="PS01186">
    <property type="entry name" value="EGF_2"/>
    <property type="match status" value="2"/>
</dbReference>
<keyword evidence="1" id="KW-0245">EGF-like domain</keyword>
<dbReference type="OrthoDB" id="3967at2759"/>